<reference evidence="8" key="1">
    <citation type="submission" date="2015-07" db="EMBL/GenBank/DDBJ databases">
        <authorList>
            <person name="Rodrigo-Torres Lidia"/>
            <person name="Arahal R.David."/>
        </authorList>
    </citation>
    <scope>NUCLEOTIDE SEQUENCE [LARGE SCALE GENOMIC DNA]</scope>
    <source>
        <strain evidence="8">CECT 4801</strain>
    </source>
</reference>
<dbReference type="InterPro" id="IPR001077">
    <property type="entry name" value="COMT_C"/>
</dbReference>
<keyword evidence="8" id="KW-1185">Reference proteome</keyword>
<dbReference type="InterPro" id="IPR016461">
    <property type="entry name" value="COMT-like"/>
</dbReference>
<evidence type="ECO:0000259" key="6">
    <source>
        <dbReference type="Pfam" id="PF08100"/>
    </source>
</evidence>
<dbReference type="Gene3D" id="1.10.10.10">
    <property type="entry name" value="Winged helix-like DNA-binding domain superfamily/Winged helix DNA-binding domain"/>
    <property type="match status" value="1"/>
</dbReference>
<dbReference type="AlphaFoldDB" id="A0A0M6Y9B5"/>
<dbReference type="PANTHER" id="PTHR43712:SF2">
    <property type="entry name" value="O-METHYLTRANSFERASE CICE"/>
    <property type="match status" value="1"/>
</dbReference>
<evidence type="ECO:0000313" key="8">
    <source>
        <dbReference type="Proteomes" id="UP000048926"/>
    </source>
</evidence>
<evidence type="ECO:0000259" key="5">
    <source>
        <dbReference type="Pfam" id="PF00891"/>
    </source>
</evidence>
<sequence>MTATAPTPSEHPAAVPPFKLMAQITAYRTSQCIRALVELGIPALLVERARSLGELAEITGTKPRLLERVLRHLVNEEVISLDAQGHYLPSPVTRHLVPGHPQSLRNWVACELDPLLWRSWENLPEQLRTGTTAFDLAHGSAFFDWHAQDEAAQKRFDDQMNGASKGIGAVVVDKLAFAPGTRIMDVGGGNGSFLAQILDRNAETTGTLFELPRGVEDHDPLFEQMRSNGRATTQNGSFFEHVPGGADVYLFSRVFHDFDDEAAITILQNTSQSLSGKERLYLIDMMTSDAAADARGSSQDIFMMTQLGGRERTADEFTELLAKAGFETSSITPTASPVSILEFRLSG</sequence>
<dbReference type="SUPFAM" id="SSF53335">
    <property type="entry name" value="S-adenosyl-L-methionine-dependent methyltransferases"/>
    <property type="match status" value="1"/>
</dbReference>
<accession>A0A0M6Y9B5</accession>
<dbReference type="InterPro" id="IPR029063">
    <property type="entry name" value="SAM-dependent_MTases_sf"/>
</dbReference>
<protein>
    <submittedName>
        <fullName evidence="7">Multifunctional cyclase-dehydratase-3-O-methyl transferase TcmN</fullName>
    </submittedName>
</protein>
<feature type="domain" description="O-methyltransferase dimerisation" evidence="6">
    <location>
        <begin position="24"/>
        <end position="96"/>
    </location>
</feature>
<dbReference type="InterPro" id="IPR036388">
    <property type="entry name" value="WH-like_DNA-bd_sf"/>
</dbReference>
<dbReference type="GO" id="GO:0032259">
    <property type="term" value="P:methylation"/>
    <property type="evidence" value="ECO:0007669"/>
    <property type="project" value="UniProtKB-KW"/>
</dbReference>
<dbReference type="Pfam" id="PF08100">
    <property type="entry name" value="Dimerisation"/>
    <property type="match status" value="1"/>
</dbReference>
<keyword evidence="1" id="KW-0489">Methyltransferase</keyword>
<evidence type="ECO:0000313" key="7">
    <source>
        <dbReference type="EMBL" id="CTQ46672.1"/>
    </source>
</evidence>
<dbReference type="PIRSF" id="PIRSF005739">
    <property type="entry name" value="O-mtase"/>
    <property type="match status" value="1"/>
</dbReference>
<dbReference type="EMBL" id="CXST01000004">
    <property type="protein sequence ID" value="CTQ46672.1"/>
    <property type="molecule type" value="Genomic_DNA"/>
</dbReference>
<evidence type="ECO:0000256" key="1">
    <source>
        <dbReference type="ARBA" id="ARBA00022603"/>
    </source>
</evidence>
<keyword evidence="2 7" id="KW-0808">Transferase</keyword>
<proteinExistence type="predicted"/>
<keyword evidence="3" id="KW-0949">S-adenosyl-L-methionine</keyword>
<dbReference type="RefSeq" id="WP_055660675.1">
    <property type="nucleotide sequence ID" value="NZ_CXST01000004.1"/>
</dbReference>
<dbReference type="Gene3D" id="3.40.50.150">
    <property type="entry name" value="Vaccinia Virus protein VP39"/>
    <property type="match status" value="1"/>
</dbReference>
<gene>
    <name evidence="7" type="primary">tcmN</name>
    <name evidence="7" type="ORF">LAL4801_05131</name>
</gene>
<name>A0A0M6Y9B5_9HYPH</name>
<dbReference type="GO" id="GO:0008171">
    <property type="term" value="F:O-methyltransferase activity"/>
    <property type="evidence" value="ECO:0007669"/>
    <property type="project" value="InterPro"/>
</dbReference>
<feature type="active site" description="Proton acceptor" evidence="4">
    <location>
        <position position="256"/>
    </location>
</feature>
<dbReference type="InterPro" id="IPR036390">
    <property type="entry name" value="WH_DNA-bd_sf"/>
</dbReference>
<evidence type="ECO:0000256" key="4">
    <source>
        <dbReference type="PIRSR" id="PIRSR005739-1"/>
    </source>
</evidence>
<evidence type="ECO:0000256" key="3">
    <source>
        <dbReference type="ARBA" id="ARBA00022691"/>
    </source>
</evidence>
<dbReference type="Proteomes" id="UP000048926">
    <property type="component" value="Unassembled WGS sequence"/>
</dbReference>
<dbReference type="GO" id="GO:0046983">
    <property type="term" value="F:protein dimerization activity"/>
    <property type="evidence" value="ECO:0007669"/>
    <property type="project" value="InterPro"/>
</dbReference>
<dbReference type="SUPFAM" id="SSF46785">
    <property type="entry name" value="Winged helix' DNA-binding domain"/>
    <property type="match status" value="1"/>
</dbReference>
<dbReference type="PANTHER" id="PTHR43712">
    <property type="entry name" value="PUTATIVE (AFU_ORTHOLOGUE AFUA_4G14580)-RELATED"/>
    <property type="match status" value="1"/>
</dbReference>
<dbReference type="OrthoDB" id="7418600at2"/>
<dbReference type="PROSITE" id="PS51683">
    <property type="entry name" value="SAM_OMT_II"/>
    <property type="match status" value="1"/>
</dbReference>
<evidence type="ECO:0000256" key="2">
    <source>
        <dbReference type="ARBA" id="ARBA00022679"/>
    </source>
</evidence>
<organism evidence="7 8">
    <name type="scientific">Roseibium aggregatum</name>
    <dbReference type="NCBI Taxonomy" id="187304"/>
    <lineage>
        <taxon>Bacteria</taxon>
        <taxon>Pseudomonadati</taxon>
        <taxon>Pseudomonadota</taxon>
        <taxon>Alphaproteobacteria</taxon>
        <taxon>Hyphomicrobiales</taxon>
        <taxon>Stappiaceae</taxon>
        <taxon>Roseibium</taxon>
    </lineage>
</organism>
<dbReference type="InterPro" id="IPR012967">
    <property type="entry name" value="COMT_dimerisation"/>
</dbReference>
<dbReference type="Pfam" id="PF00891">
    <property type="entry name" value="Methyltransf_2"/>
    <property type="match status" value="1"/>
</dbReference>
<feature type="domain" description="O-methyltransferase C-terminal" evidence="5">
    <location>
        <begin position="120"/>
        <end position="327"/>
    </location>
</feature>